<feature type="domain" description="Transposase DDE" evidence="1">
    <location>
        <begin position="9"/>
        <end position="160"/>
    </location>
</feature>
<dbReference type="InterPro" id="IPR025668">
    <property type="entry name" value="Tnp_DDE_dom"/>
</dbReference>
<keyword evidence="3" id="KW-1185">Reference proteome</keyword>
<gene>
    <name evidence="2" type="ORF">LFYK43_07280</name>
</gene>
<dbReference type="AlphaFoldDB" id="A0A401IRV8"/>
<name>A0A401IRV8_9LACO</name>
<evidence type="ECO:0000259" key="1">
    <source>
        <dbReference type="Pfam" id="PF13701"/>
    </source>
</evidence>
<comment type="caution">
    <text evidence="2">The sequence shown here is derived from an EMBL/GenBank/DDBJ whole genome shotgun (WGS) entry which is preliminary data.</text>
</comment>
<dbReference type="EMBL" id="BFFP01000008">
    <property type="protein sequence ID" value="GBG94269.1"/>
    <property type="molecule type" value="Genomic_DNA"/>
</dbReference>
<organism evidence="2 3">
    <name type="scientific">Ligilactobacillus salitolerans</name>
    <dbReference type="NCBI Taxonomy" id="1808352"/>
    <lineage>
        <taxon>Bacteria</taxon>
        <taxon>Bacillati</taxon>
        <taxon>Bacillota</taxon>
        <taxon>Bacilli</taxon>
        <taxon>Lactobacillales</taxon>
        <taxon>Lactobacillaceae</taxon>
        <taxon>Ligilactobacillus</taxon>
    </lineage>
</organism>
<protein>
    <recommendedName>
        <fullName evidence="1">Transposase DDE domain-containing protein</fullName>
    </recommendedName>
</protein>
<evidence type="ECO:0000313" key="2">
    <source>
        <dbReference type="EMBL" id="GBG94269.1"/>
    </source>
</evidence>
<dbReference type="Pfam" id="PF13701">
    <property type="entry name" value="DDE_Tnp_1_4"/>
    <property type="match status" value="1"/>
</dbReference>
<proteinExistence type="predicted"/>
<reference evidence="2 3" key="1">
    <citation type="journal article" date="2019" name="Int. J. Syst. Evol. Microbiol.">
        <title>Lactobacillus salitolerans sp. nov., a novel lactic acid bacterium isolated from spent mushroom substrates.</title>
        <authorList>
            <person name="Tohno M."/>
            <person name="Tanizawa Y."/>
            <person name="Kojima Y."/>
            <person name="Sakamoto M."/>
            <person name="Nakamura Y."/>
            <person name="Ohkuma M."/>
            <person name="Kobayashi H."/>
        </authorList>
    </citation>
    <scope>NUCLEOTIDE SEQUENCE [LARGE SCALE GENOMIC DNA]</scope>
    <source>
        <strain evidence="2 3">YK43</strain>
    </source>
</reference>
<accession>A0A401IRV8</accession>
<dbReference type="Proteomes" id="UP000286848">
    <property type="component" value="Unassembled WGS sequence"/>
</dbReference>
<sequence length="216" mass="24622">MSTLQQVPLNFNKNLVISNTGGTLTNDGGLLLVSEFMHQINFSQLVKDNLHFQEERKYFKHSKNHLFQQLLMQLLAGYSNDTAANTLAKDVSFKLALDQLVSSQPTLSRYINRISENELDGVARLSQKLAQLVIKQRQQAQLILDLDSTHSDTYGKQKAVLLMRTITAMATILYWPLTKFPAASWGLNCVLEIFTPLMELKIFYGQFCRIMQAKMF</sequence>
<evidence type="ECO:0000313" key="3">
    <source>
        <dbReference type="Proteomes" id="UP000286848"/>
    </source>
</evidence>